<dbReference type="Proteomes" id="UP000663842">
    <property type="component" value="Unassembled WGS sequence"/>
</dbReference>
<evidence type="ECO:0000256" key="2">
    <source>
        <dbReference type="ARBA" id="ARBA00007769"/>
    </source>
</evidence>
<dbReference type="GO" id="GO:0004450">
    <property type="term" value="F:isocitrate dehydrogenase (NADP+) activity"/>
    <property type="evidence" value="ECO:0007669"/>
    <property type="project" value="UniProtKB-EC"/>
</dbReference>
<evidence type="ECO:0000313" key="25">
    <source>
        <dbReference type="EMBL" id="CAF4035217.1"/>
    </source>
</evidence>
<feature type="binding site" evidence="14">
    <location>
        <position position="306"/>
    </location>
    <ligand>
        <name>NADP(+)</name>
        <dbReference type="ChEBI" id="CHEBI:58349"/>
    </ligand>
</feature>
<feature type="domain" description="Isopropylmalate dehydrogenase-like" evidence="15">
    <location>
        <begin position="55"/>
        <end position="447"/>
    </location>
</feature>
<evidence type="ECO:0000313" key="24">
    <source>
        <dbReference type="EMBL" id="CAF3979797.1"/>
    </source>
</evidence>
<dbReference type="GO" id="GO:0005739">
    <property type="term" value="C:mitochondrion"/>
    <property type="evidence" value="ECO:0007669"/>
    <property type="project" value="TreeGrafter"/>
</dbReference>
<proteinExistence type="inferred from homology"/>
<evidence type="ECO:0000256" key="7">
    <source>
        <dbReference type="ARBA" id="ARBA00022857"/>
    </source>
</evidence>
<sequence>MASFLFRSFARSLRPTETSGCLLKSSVVSVMSSHENKTRQASTGKVQKRIKVANPIVELDGDEMTRIIWAWIKEMLVFPYVDVDCKYYDLGLEHRDATDDKVTVDAAEAIQRYNVGIKCATITPDEQRVEEFKLKKMWLSPNGTIRNILGGTVFREPIICKTIPLLVPGWKQPIVIGRHAFGDQYRCQDMVIKSPGRVTLKYAPADGSAPTEVEVFNFKKSGGVSLAMYNTDESITGFAHSCFQYALAKNYPLYLSTKNTILKKYDGRFKDIFEDIYQQQYKKDFEKNKIWYEHRLIDDMVAQALKSSGGFVWACKNYDGDVQSDIVAQGYGSLGLMSSVLVCPDGKTIESEAAHGTVTRHYREHQKGRSTSTNPIASIFAWTRGLEHRGKLDGNEELQRWCHLLEQACIDTVDSKKMTKDLVACVHGLKNVKEGMYLNTKDFIDEIKITLDKKLH</sequence>
<dbReference type="GO" id="GO:0006739">
    <property type="term" value="P:NADP+ metabolic process"/>
    <property type="evidence" value="ECO:0007669"/>
    <property type="project" value="TreeGrafter"/>
</dbReference>
<dbReference type="Proteomes" id="UP000681967">
    <property type="component" value="Unassembled WGS sequence"/>
</dbReference>
<dbReference type="Proteomes" id="UP000663824">
    <property type="component" value="Unassembled WGS sequence"/>
</dbReference>
<feature type="binding site" evidence="14">
    <location>
        <begin position="356"/>
        <end position="361"/>
    </location>
    <ligand>
        <name>NADP(+)</name>
        <dbReference type="ChEBI" id="CHEBI:58349"/>
    </ligand>
</feature>
<dbReference type="EMBL" id="CAJOBH010001255">
    <property type="protein sequence ID" value="CAF3844433.1"/>
    <property type="molecule type" value="Genomic_DNA"/>
</dbReference>
<keyword evidence="7 10" id="KW-0521">NADP</keyword>
<dbReference type="GO" id="GO:0006102">
    <property type="term" value="P:isocitrate metabolic process"/>
    <property type="evidence" value="ECO:0007669"/>
    <property type="project" value="InterPro"/>
</dbReference>
<evidence type="ECO:0000313" key="27">
    <source>
        <dbReference type="Proteomes" id="UP000663866"/>
    </source>
</evidence>
<dbReference type="Pfam" id="PF00180">
    <property type="entry name" value="Iso_dh"/>
    <property type="match status" value="1"/>
</dbReference>
<feature type="site" description="Critical for catalysis" evidence="11">
    <location>
        <position position="258"/>
    </location>
</feature>
<dbReference type="EMBL" id="CAJNRF010010171">
    <property type="protein sequence ID" value="CAF2117721.1"/>
    <property type="molecule type" value="Genomic_DNA"/>
</dbReference>
<dbReference type="SMART" id="SM01329">
    <property type="entry name" value="Iso_dh"/>
    <property type="match status" value="1"/>
</dbReference>
<feature type="binding site" evidence="12">
    <location>
        <position position="178"/>
    </location>
    <ligand>
        <name>D-threo-isocitrate</name>
        <dbReference type="ChEBI" id="CHEBI:15562"/>
    </ligand>
</feature>
<evidence type="ECO:0000256" key="1">
    <source>
        <dbReference type="ARBA" id="ARBA00001936"/>
    </source>
</evidence>
<dbReference type="Proteomes" id="UP000663866">
    <property type="component" value="Unassembled WGS sequence"/>
</dbReference>
<dbReference type="Gene3D" id="3.40.718.10">
    <property type="entry name" value="Isopropylmalate Dehydrogenase"/>
    <property type="match status" value="1"/>
</dbReference>
<dbReference type="Proteomes" id="UP000663856">
    <property type="component" value="Unassembled WGS sequence"/>
</dbReference>
<evidence type="ECO:0000313" key="19">
    <source>
        <dbReference type="EMBL" id="CAF2117721.1"/>
    </source>
</evidence>
<evidence type="ECO:0000256" key="9">
    <source>
        <dbReference type="ARBA" id="ARBA00023211"/>
    </source>
</evidence>
<dbReference type="NCBIfam" id="TIGR00127">
    <property type="entry name" value="nadp_idh_euk"/>
    <property type="match status" value="1"/>
</dbReference>
<feature type="binding site" evidence="14">
    <location>
        <position position="374"/>
    </location>
    <ligand>
        <name>NADP(+)</name>
        <dbReference type="ChEBI" id="CHEBI:58349"/>
    </ligand>
</feature>
<feature type="site" description="Critical for catalysis" evidence="11">
    <location>
        <position position="185"/>
    </location>
</feature>
<keyword evidence="3" id="KW-0329">Glyoxylate bypass</keyword>
<evidence type="ECO:0000313" key="23">
    <source>
        <dbReference type="EMBL" id="CAF3852132.1"/>
    </source>
</evidence>
<evidence type="ECO:0000256" key="10">
    <source>
        <dbReference type="PIRNR" id="PIRNR000108"/>
    </source>
</evidence>
<dbReference type="EMBL" id="CAJNOW010008245">
    <property type="protein sequence ID" value="CAF1532906.1"/>
    <property type="molecule type" value="Genomic_DNA"/>
</dbReference>
<evidence type="ECO:0000256" key="6">
    <source>
        <dbReference type="ARBA" id="ARBA00022842"/>
    </source>
</evidence>
<dbReference type="InterPro" id="IPR024084">
    <property type="entry name" value="IsoPropMal-DH-like_dom"/>
</dbReference>
<evidence type="ECO:0000313" key="20">
    <source>
        <dbReference type="EMBL" id="CAF2146046.1"/>
    </source>
</evidence>
<evidence type="ECO:0000313" key="17">
    <source>
        <dbReference type="EMBL" id="CAF1532906.1"/>
    </source>
</evidence>
<evidence type="ECO:0000256" key="11">
    <source>
        <dbReference type="PIRSR" id="PIRSR000108-1"/>
    </source>
</evidence>
<feature type="binding site" evidence="12">
    <location>
        <position position="123"/>
    </location>
    <ligand>
        <name>D-threo-isocitrate</name>
        <dbReference type="ChEBI" id="CHEBI:15562"/>
    </ligand>
</feature>
<dbReference type="EMBL" id="CAJNOV010012764">
    <property type="protein sequence ID" value="CAF1496602.1"/>
    <property type="molecule type" value="Genomic_DNA"/>
</dbReference>
<dbReference type="Proteomes" id="UP000663855">
    <property type="component" value="Unassembled WGS sequence"/>
</dbReference>
<comment type="cofactor">
    <cofactor evidence="1">
        <name>Mn(2+)</name>
        <dbReference type="ChEBI" id="CHEBI:29035"/>
    </cofactor>
</comment>
<dbReference type="GO" id="GO:0006097">
    <property type="term" value="P:glyoxylate cycle"/>
    <property type="evidence" value="ECO:0007669"/>
    <property type="project" value="UniProtKB-KW"/>
</dbReference>
<dbReference type="GO" id="GO:0006099">
    <property type="term" value="P:tricarboxylic acid cycle"/>
    <property type="evidence" value="ECO:0007669"/>
    <property type="project" value="UniProtKB-KW"/>
</dbReference>
<dbReference type="EMBL" id="CAJNRG010005145">
    <property type="protein sequence ID" value="CAF2072787.1"/>
    <property type="molecule type" value="Genomic_DNA"/>
</dbReference>
<dbReference type="EC" id="1.1.1.42" evidence="10"/>
<feature type="binding site" evidence="13">
    <location>
        <position position="321"/>
    </location>
    <ligand>
        <name>Mn(2+)</name>
        <dbReference type="ChEBI" id="CHEBI:29035"/>
    </ligand>
</feature>
<comment type="cofactor">
    <cofactor evidence="10 13">
        <name>Mg(2+)</name>
        <dbReference type="ChEBI" id="CHEBI:18420"/>
    </cofactor>
    <cofactor evidence="10 13">
        <name>Mn(2+)</name>
        <dbReference type="ChEBI" id="CHEBI:29035"/>
    </cofactor>
    <text evidence="10 13">Binds 1 Mg(2+) or Mn(2+) ion per subunit.</text>
</comment>
<dbReference type="Proteomes" id="UP000663887">
    <property type="component" value="Unassembled WGS sequence"/>
</dbReference>
<evidence type="ECO:0000313" key="16">
    <source>
        <dbReference type="EMBL" id="CAF1496602.1"/>
    </source>
</evidence>
<dbReference type="GO" id="GO:0051287">
    <property type="term" value="F:NAD binding"/>
    <property type="evidence" value="ECO:0007669"/>
    <property type="project" value="InterPro"/>
</dbReference>
<keyword evidence="5 10" id="KW-0479">Metal-binding</keyword>
<dbReference type="FunFam" id="3.40.718.10:FF:000002">
    <property type="entry name" value="Isocitrate dehydrogenase [NADP]"/>
    <property type="match status" value="1"/>
</dbReference>
<accession>A0A815VP36</accession>
<dbReference type="EMBL" id="CAJOBI010003756">
    <property type="protein sequence ID" value="CAF3979797.1"/>
    <property type="molecule type" value="Genomic_DNA"/>
</dbReference>
<feature type="binding site" evidence="12">
    <location>
        <begin position="140"/>
        <end position="146"/>
    </location>
    <ligand>
        <name>D-threo-isocitrate</name>
        <dbReference type="ChEBI" id="CHEBI:15562"/>
    </ligand>
</feature>
<evidence type="ECO:0000256" key="13">
    <source>
        <dbReference type="PIRSR" id="PIRSR000108-3"/>
    </source>
</evidence>
<organism evidence="17 26">
    <name type="scientific">Rotaria magnacalcarata</name>
    <dbReference type="NCBI Taxonomy" id="392030"/>
    <lineage>
        <taxon>Eukaryota</taxon>
        <taxon>Metazoa</taxon>
        <taxon>Spiralia</taxon>
        <taxon>Gnathifera</taxon>
        <taxon>Rotifera</taxon>
        <taxon>Eurotatoria</taxon>
        <taxon>Bdelloidea</taxon>
        <taxon>Philodinida</taxon>
        <taxon>Philodinidae</taxon>
        <taxon>Rotaria</taxon>
    </lineage>
</organism>
<dbReference type="OrthoDB" id="248923at2759"/>
<evidence type="ECO:0000313" key="18">
    <source>
        <dbReference type="EMBL" id="CAF2072787.1"/>
    </source>
</evidence>
<evidence type="ECO:0000256" key="12">
    <source>
        <dbReference type="PIRSR" id="PIRSR000108-2"/>
    </source>
</evidence>
<keyword evidence="4 10" id="KW-0816">Tricarboxylic acid cycle</keyword>
<comment type="similarity">
    <text evidence="2 10">Belongs to the isocitrate and isopropylmalate dehydrogenases family.</text>
</comment>
<dbReference type="NCBIfam" id="NF006156">
    <property type="entry name" value="PRK08299.1"/>
    <property type="match status" value="1"/>
</dbReference>
<evidence type="ECO:0000313" key="22">
    <source>
        <dbReference type="EMBL" id="CAF3844433.1"/>
    </source>
</evidence>
<feature type="binding site" evidence="13">
    <location>
        <position position="298"/>
    </location>
    <ligand>
        <name>Mn(2+)</name>
        <dbReference type="ChEBI" id="CHEBI:29035"/>
    </ligand>
</feature>
<evidence type="ECO:0000256" key="14">
    <source>
        <dbReference type="PIRSR" id="PIRSR000108-4"/>
    </source>
</evidence>
<dbReference type="PANTHER" id="PTHR11822:SF21">
    <property type="entry name" value="ISOCITRATE DEHYDROGENASE [NADP], MITOCHONDRIAL"/>
    <property type="match status" value="1"/>
</dbReference>
<dbReference type="EMBL" id="CAJOBJ010000936">
    <property type="protein sequence ID" value="CAF3852132.1"/>
    <property type="molecule type" value="Genomic_DNA"/>
</dbReference>
<dbReference type="Proteomes" id="UP000663834">
    <property type="component" value="Unassembled WGS sequence"/>
</dbReference>
<evidence type="ECO:0000313" key="26">
    <source>
        <dbReference type="Proteomes" id="UP000663834"/>
    </source>
</evidence>
<protein>
    <recommendedName>
        <fullName evidence="10">Isocitrate dehydrogenase [NADP]</fullName>
        <ecNumber evidence="10">1.1.1.42</ecNumber>
    </recommendedName>
</protein>
<evidence type="ECO:0000256" key="8">
    <source>
        <dbReference type="ARBA" id="ARBA00023002"/>
    </source>
</evidence>
<dbReference type="PIRSF" id="PIRSF000108">
    <property type="entry name" value="IDH_NADP"/>
    <property type="match status" value="1"/>
</dbReference>
<dbReference type="EMBL" id="CAJOBF010000043">
    <property type="protein sequence ID" value="CAF3732179.1"/>
    <property type="molecule type" value="Genomic_DNA"/>
</dbReference>
<dbReference type="InterPro" id="IPR019818">
    <property type="entry name" value="IsoCit/isopropylmalate_DH_CS"/>
</dbReference>
<comment type="caution">
    <text evidence="17">The sequence shown here is derived from an EMBL/GenBank/DDBJ whole genome shotgun (WGS) entry which is preliminary data.</text>
</comment>
<keyword evidence="27" id="KW-1185">Reference proteome</keyword>
<evidence type="ECO:0000256" key="3">
    <source>
        <dbReference type="ARBA" id="ARBA00022435"/>
    </source>
</evidence>
<dbReference type="Proteomes" id="UP000681720">
    <property type="component" value="Unassembled WGS sequence"/>
</dbReference>
<dbReference type="InterPro" id="IPR004790">
    <property type="entry name" value="Isocitrate_DH_NADP"/>
</dbReference>
<keyword evidence="6 10" id="KW-0460">Magnesium</keyword>
<evidence type="ECO:0000256" key="5">
    <source>
        <dbReference type="ARBA" id="ARBA00022723"/>
    </source>
</evidence>
<dbReference type="AlphaFoldDB" id="A0A815VP36"/>
<dbReference type="SUPFAM" id="SSF53659">
    <property type="entry name" value="Isocitrate/Isopropylmalate dehydrogenase-like"/>
    <property type="match status" value="1"/>
</dbReference>
<evidence type="ECO:0000313" key="21">
    <source>
        <dbReference type="EMBL" id="CAF3732179.1"/>
    </source>
</evidence>
<dbReference type="PROSITE" id="PS00470">
    <property type="entry name" value="IDH_IMDH"/>
    <property type="match status" value="1"/>
</dbReference>
<keyword evidence="8 10" id="KW-0560">Oxidoreductase</keyword>
<evidence type="ECO:0000256" key="4">
    <source>
        <dbReference type="ARBA" id="ARBA00022532"/>
    </source>
</evidence>
<keyword evidence="9 10" id="KW-0464">Manganese</keyword>
<reference evidence="17" key="1">
    <citation type="submission" date="2021-02" db="EMBL/GenBank/DDBJ databases">
        <authorList>
            <person name="Nowell W R."/>
        </authorList>
    </citation>
    <scope>NUCLEOTIDE SEQUENCE</scope>
</reference>
<evidence type="ECO:0000259" key="15">
    <source>
        <dbReference type="SMART" id="SM01329"/>
    </source>
</evidence>
<dbReference type="GO" id="GO:0000287">
    <property type="term" value="F:magnesium ion binding"/>
    <property type="evidence" value="ECO:0007669"/>
    <property type="project" value="InterPro"/>
</dbReference>
<dbReference type="Proteomes" id="UP000676336">
    <property type="component" value="Unassembled WGS sequence"/>
</dbReference>
<comment type="catalytic activity">
    <reaction evidence="10">
        <text>D-threo-isocitrate + NADP(+) = 2-oxoglutarate + CO2 + NADPH</text>
        <dbReference type="Rhea" id="RHEA:19629"/>
        <dbReference type="ChEBI" id="CHEBI:15562"/>
        <dbReference type="ChEBI" id="CHEBI:16526"/>
        <dbReference type="ChEBI" id="CHEBI:16810"/>
        <dbReference type="ChEBI" id="CHEBI:57783"/>
        <dbReference type="ChEBI" id="CHEBI:58349"/>
        <dbReference type="EC" id="1.1.1.42"/>
    </reaction>
</comment>
<feature type="binding site" evidence="14">
    <location>
        <begin position="121"/>
        <end position="123"/>
    </location>
    <ligand>
        <name>NADP(+)</name>
        <dbReference type="ChEBI" id="CHEBI:58349"/>
    </ligand>
</feature>
<feature type="binding site" evidence="14">
    <location>
        <position position="128"/>
    </location>
    <ligand>
        <name>NADP(+)</name>
        <dbReference type="ChEBI" id="CHEBI:58349"/>
    </ligand>
</feature>
<name>A0A815VP36_9BILA</name>
<dbReference type="EMBL" id="CAJNRE010016422">
    <property type="protein sequence ID" value="CAF2146046.1"/>
    <property type="molecule type" value="Genomic_DNA"/>
</dbReference>
<dbReference type="PANTHER" id="PTHR11822">
    <property type="entry name" value="NADP-SPECIFIC ISOCITRATE DEHYDROGENASE"/>
    <property type="match status" value="1"/>
</dbReference>
<feature type="binding site" evidence="12">
    <location>
        <position position="155"/>
    </location>
    <ligand>
        <name>D-threo-isocitrate</name>
        <dbReference type="ChEBI" id="CHEBI:15562"/>
    </ligand>
</feature>
<dbReference type="EMBL" id="CAJOBG010002906">
    <property type="protein sequence ID" value="CAF4035217.1"/>
    <property type="molecule type" value="Genomic_DNA"/>
</dbReference>
<gene>
    <name evidence="22" type="ORF">BYL167_LOCUS5483</name>
    <name evidence="16" type="ORF">CJN711_LOCUS27011</name>
    <name evidence="23" type="ORF">GIL414_LOCUS4022</name>
    <name evidence="17" type="ORF">KQP761_LOCUS16422</name>
    <name evidence="20" type="ORF">MBJ925_LOCUS30404</name>
    <name evidence="25" type="ORF">OVN521_LOCUS17046</name>
    <name evidence="24" type="ORF">SMN809_LOCUS10791</name>
    <name evidence="21" type="ORF">UXM345_LOCUS901</name>
    <name evidence="19" type="ORF">WKI299_LOCUS23683</name>
    <name evidence="18" type="ORF">XDN619_LOCUS12916</name>
</gene>